<dbReference type="PANTHER" id="PTHR23150">
    <property type="entry name" value="SULFATASE MODIFYING FACTOR 1, 2"/>
    <property type="match status" value="1"/>
</dbReference>
<dbReference type="GO" id="GO:0004197">
    <property type="term" value="F:cysteine-type endopeptidase activity"/>
    <property type="evidence" value="ECO:0007669"/>
    <property type="project" value="InterPro"/>
</dbReference>
<proteinExistence type="predicted"/>
<accession>I4HZX4</accession>
<dbReference type="InterPro" id="IPR011600">
    <property type="entry name" value="Pept_C14_caspase"/>
</dbReference>
<dbReference type="HOGENOM" id="CLU_010181_0_0_3"/>
<evidence type="ECO:0000259" key="2">
    <source>
        <dbReference type="Pfam" id="PF03781"/>
    </source>
</evidence>
<dbReference type="PANTHER" id="PTHR23150:SF19">
    <property type="entry name" value="FORMYLGLYCINE-GENERATING ENZYME"/>
    <property type="match status" value="1"/>
</dbReference>
<dbReference type="Gene3D" id="3.40.50.1460">
    <property type="match status" value="1"/>
</dbReference>
<dbReference type="InterPro" id="IPR051043">
    <property type="entry name" value="Sulfatase_Mod_Factor_Kinase"/>
</dbReference>
<name>I4HZX4_MICAE</name>
<dbReference type="AlphaFoldDB" id="I4HZX4"/>
<dbReference type="GO" id="GO:0006508">
    <property type="term" value="P:proteolysis"/>
    <property type="evidence" value="ECO:0007669"/>
    <property type="project" value="InterPro"/>
</dbReference>
<dbReference type="InterPro" id="IPR042095">
    <property type="entry name" value="SUMF_sf"/>
</dbReference>
<feature type="domain" description="Sulfatase-modifying factor enzyme-like" evidence="2">
    <location>
        <begin position="370"/>
        <end position="623"/>
    </location>
</feature>
<reference evidence="3 4" key="1">
    <citation type="submission" date="2012-04" db="EMBL/GenBank/DDBJ databases">
        <authorList>
            <person name="Genoscope - CEA"/>
        </authorList>
    </citation>
    <scope>NUCLEOTIDE SEQUENCE [LARGE SCALE GENOMIC DNA]</scope>
    <source>
        <strain evidence="3 4">9809</strain>
    </source>
</reference>
<gene>
    <name evidence="3" type="ORF">MICAH_4410003</name>
</gene>
<organism evidence="3 4">
    <name type="scientific">Microcystis aeruginosa PCC 9809</name>
    <dbReference type="NCBI Taxonomy" id="1160285"/>
    <lineage>
        <taxon>Bacteria</taxon>
        <taxon>Bacillati</taxon>
        <taxon>Cyanobacteriota</taxon>
        <taxon>Cyanophyceae</taxon>
        <taxon>Oscillatoriophycideae</taxon>
        <taxon>Chroococcales</taxon>
        <taxon>Microcystaceae</taxon>
        <taxon>Microcystis</taxon>
    </lineage>
</organism>
<dbReference type="SUPFAM" id="SSF52129">
    <property type="entry name" value="Caspase-like"/>
    <property type="match status" value="1"/>
</dbReference>
<comment type="caution">
    <text evidence="3">The sequence shown here is derived from an EMBL/GenBank/DDBJ whole genome shotgun (WGS) entry which is preliminary data.</text>
</comment>
<dbReference type="Proteomes" id="UP000004775">
    <property type="component" value="Unassembled WGS sequence"/>
</dbReference>
<dbReference type="InterPro" id="IPR029030">
    <property type="entry name" value="Caspase-like_dom_sf"/>
</dbReference>
<dbReference type="Gene3D" id="3.90.1580.10">
    <property type="entry name" value="paralog of FGE (formylglycine-generating enzyme)"/>
    <property type="match status" value="1"/>
</dbReference>
<evidence type="ECO:0000259" key="1">
    <source>
        <dbReference type="Pfam" id="PF00656"/>
    </source>
</evidence>
<dbReference type="GO" id="GO:0120147">
    <property type="term" value="F:formylglycine-generating oxidase activity"/>
    <property type="evidence" value="ECO:0007669"/>
    <property type="project" value="TreeGrafter"/>
</dbReference>
<feature type="domain" description="Peptidase C14 caspase" evidence="1">
    <location>
        <begin position="5"/>
        <end position="241"/>
    </location>
</feature>
<dbReference type="InterPro" id="IPR005532">
    <property type="entry name" value="SUMF_dom"/>
</dbReference>
<protein>
    <submittedName>
        <fullName evidence="3">Similar to tr|Q8YS65|Q8YS65</fullName>
    </submittedName>
</protein>
<dbReference type="Pfam" id="PF03781">
    <property type="entry name" value="FGE-sulfatase"/>
    <property type="match status" value="1"/>
</dbReference>
<evidence type="ECO:0000313" key="3">
    <source>
        <dbReference type="EMBL" id="CCI27598.1"/>
    </source>
</evidence>
<dbReference type="EMBL" id="CAIO01000381">
    <property type="protein sequence ID" value="CCI27598.1"/>
    <property type="molecule type" value="Genomic_DNA"/>
</dbReference>
<dbReference type="Pfam" id="PF00656">
    <property type="entry name" value="Peptidase_C14"/>
    <property type="match status" value="1"/>
</dbReference>
<sequence length="630" mass="72417">MAKNWVIAIGINEYDNLKPLKYAKKDAEAIKAWCEGEGGFDRSGIFLFTEDSPPIPASPPIPTQPTYGRLKRFLQKQFETPLLKSGDNLWFFFAGHGRRYQDKDYLMLPDSDPGNVRETAVSVDYVTERLRRSGADNVVLWLDACRDEDSRGGLGIGEEEHQGVITFYSCTANQQSWEIDELQQGSFTHTLLEGLRRQGEANCATVERLDEYLRRQVEQTNARYGKPRQNPYLKAEPPHKLYFILLEQVATLRDVQPLKYQASLAENRGDLDLAEQLWIRVLGASRGDLEAIEAIKRIALRQSSIPLTRREYVTGSEGNRSSTPKPSQETGLKVFNFEVVRVNAKGEQIKKESKQSQYFAQDLGNGITLEMVAIPGGTFTMGTEDEEIERLVKKFNWKGFRKERPQHEVTVPPFFMGKYPITQAQWKAIASLTDLKVEKDLDLNLAHFKDRPDSDRRPVEQVNWDHAIEFCARLSKLTGREYRLPSEAEWEYACRAGTTTPFYFGETITGELANYKSSETYADEYKGEYRQQTTPVGQFPPNAFGLYDMHGNVWEWCADTWHDNYDGAPTDGSAWIENGDDNRSFPRGGSWFYKPYFCRSAYRFNFYWRDFINYYFFFGFRVVCGAGRTL</sequence>
<dbReference type="SUPFAM" id="SSF56436">
    <property type="entry name" value="C-type lectin-like"/>
    <property type="match status" value="1"/>
</dbReference>
<dbReference type="RefSeq" id="WP_002798397.1">
    <property type="nucleotide sequence ID" value="NZ_HE973766.1"/>
</dbReference>
<dbReference type="InterPro" id="IPR016187">
    <property type="entry name" value="CTDL_fold"/>
</dbReference>
<evidence type="ECO:0000313" key="4">
    <source>
        <dbReference type="Proteomes" id="UP000004775"/>
    </source>
</evidence>